<feature type="domain" description="Heterokaryon incompatibility" evidence="1">
    <location>
        <begin position="48"/>
        <end position="186"/>
    </location>
</feature>
<evidence type="ECO:0000313" key="3">
    <source>
        <dbReference type="Proteomes" id="UP000005426"/>
    </source>
</evidence>
<protein>
    <recommendedName>
        <fullName evidence="1">Heterokaryon incompatibility domain-containing protein</fullName>
    </recommendedName>
</protein>
<accession>G9NQ42</accession>
<dbReference type="Pfam" id="PF06985">
    <property type="entry name" value="HET"/>
    <property type="match status" value="1"/>
</dbReference>
<dbReference type="OrthoDB" id="4897444at2759"/>
<dbReference type="HOGENOM" id="CLU_004184_6_0_1"/>
<dbReference type="PANTHER" id="PTHR24148">
    <property type="entry name" value="ANKYRIN REPEAT DOMAIN-CONTAINING PROTEIN 39 HOMOLOG-RELATED"/>
    <property type="match status" value="1"/>
</dbReference>
<evidence type="ECO:0000259" key="1">
    <source>
        <dbReference type="Pfam" id="PF06985"/>
    </source>
</evidence>
<dbReference type="PANTHER" id="PTHR24148:SF78">
    <property type="entry name" value="HETEROKARYON INCOMPATIBILITY DOMAIN-CONTAINING PROTEIN"/>
    <property type="match status" value="1"/>
</dbReference>
<reference evidence="2 3" key="1">
    <citation type="journal article" date="2011" name="Genome Biol.">
        <title>Comparative genome sequence analysis underscores mycoparasitism as the ancestral life style of Trichoderma.</title>
        <authorList>
            <person name="Kubicek C.P."/>
            <person name="Herrera-Estrella A."/>
            <person name="Seidl-Seiboth V."/>
            <person name="Martinez D.A."/>
            <person name="Druzhinina I.S."/>
            <person name="Thon M."/>
            <person name="Zeilinger S."/>
            <person name="Casas-Flores S."/>
            <person name="Horwitz B.A."/>
            <person name="Mukherjee P.K."/>
            <person name="Mukherjee M."/>
            <person name="Kredics L."/>
            <person name="Alcaraz L.D."/>
            <person name="Aerts A."/>
            <person name="Antal Z."/>
            <person name="Atanasova L."/>
            <person name="Cervantes-Badillo M.G."/>
            <person name="Challacombe J."/>
            <person name="Chertkov O."/>
            <person name="McCluskey K."/>
            <person name="Coulpier F."/>
            <person name="Deshpande N."/>
            <person name="von Doehren H."/>
            <person name="Ebbole D.J."/>
            <person name="Esquivel-Naranjo E.U."/>
            <person name="Fekete E."/>
            <person name="Flipphi M."/>
            <person name="Glaser F."/>
            <person name="Gomez-Rodriguez E.Y."/>
            <person name="Gruber S."/>
            <person name="Han C."/>
            <person name="Henrissat B."/>
            <person name="Hermosa R."/>
            <person name="Hernandez-Onate M."/>
            <person name="Karaffa L."/>
            <person name="Kosti I."/>
            <person name="Le Crom S."/>
            <person name="Lindquist E."/>
            <person name="Lucas S."/>
            <person name="Luebeck M."/>
            <person name="Luebeck P.S."/>
            <person name="Margeot A."/>
            <person name="Metz B."/>
            <person name="Misra M."/>
            <person name="Nevalainen H."/>
            <person name="Omann M."/>
            <person name="Packer N."/>
            <person name="Perrone G."/>
            <person name="Uresti-Rivera E.E."/>
            <person name="Salamov A."/>
            <person name="Schmoll M."/>
            <person name="Seiboth B."/>
            <person name="Shapiro H."/>
            <person name="Sukno S."/>
            <person name="Tamayo-Ramos J.A."/>
            <person name="Tisch D."/>
            <person name="Wiest A."/>
            <person name="Wilkinson H.H."/>
            <person name="Zhang M."/>
            <person name="Coutinho P.M."/>
            <person name="Kenerley C.M."/>
            <person name="Monte E."/>
            <person name="Baker S.E."/>
            <person name="Grigoriev I.V."/>
        </authorList>
    </citation>
    <scope>NUCLEOTIDE SEQUENCE [LARGE SCALE GENOMIC DNA]</scope>
    <source>
        <strain evidence="3">ATCC 20476 / IMI 206040</strain>
    </source>
</reference>
<dbReference type="EMBL" id="ABDG02000021">
    <property type="protein sequence ID" value="EHK47191.1"/>
    <property type="molecule type" value="Genomic_DNA"/>
</dbReference>
<dbReference type="InterPro" id="IPR052895">
    <property type="entry name" value="HetReg/Transcr_Mod"/>
</dbReference>
<sequence>MDNNYEYDKIDLDGPAFRLVRLHQGDCGDLSCDLFQAVLHQRDEIIPYEALSYTWGPTGGHHSLVVNDRKMSITANLYLALKSLRYPHSDRILWIDAVCINQSNVKERNHQVAQMSHIYKQASRVIFFLGNATFTTDAFMLFMQLRWRKIWAVAHEKTQALDDVPRQGLKSLLSRPWFRRVWILQEVANAKSAIVCCGNFAIAANIFAIAPIIFGIDPSVHCQSVIDIMPGPWR</sequence>
<dbReference type="STRING" id="452589.G9NQ42"/>
<dbReference type="OMA" id="DIYINGW"/>
<evidence type="ECO:0000313" key="2">
    <source>
        <dbReference type="EMBL" id="EHK47191.1"/>
    </source>
</evidence>
<dbReference type="AlphaFoldDB" id="G9NQ42"/>
<gene>
    <name evidence="2" type="ORF">TRIATDRAFT_194157</name>
</gene>
<keyword evidence="3" id="KW-1185">Reference proteome</keyword>
<name>G9NQ42_HYPAI</name>
<dbReference type="eggNOG" id="ENOG502SUZ5">
    <property type="taxonomic scope" value="Eukaryota"/>
</dbReference>
<dbReference type="InterPro" id="IPR010730">
    <property type="entry name" value="HET"/>
</dbReference>
<comment type="caution">
    <text evidence="2">The sequence shown here is derived from an EMBL/GenBank/DDBJ whole genome shotgun (WGS) entry which is preliminary data.</text>
</comment>
<dbReference type="Proteomes" id="UP000005426">
    <property type="component" value="Unassembled WGS sequence"/>
</dbReference>
<organism evidence="2 3">
    <name type="scientific">Hypocrea atroviridis (strain ATCC 20476 / IMI 206040)</name>
    <name type="common">Trichoderma atroviride</name>
    <dbReference type="NCBI Taxonomy" id="452589"/>
    <lineage>
        <taxon>Eukaryota</taxon>
        <taxon>Fungi</taxon>
        <taxon>Dikarya</taxon>
        <taxon>Ascomycota</taxon>
        <taxon>Pezizomycotina</taxon>
        <taxon>Sordariomycetes</taxon>
        <taxon>Hypocreomycetidae</taxon>
        <taxon>Hypocreales</taxon>
        <taxon>Hypocreaceae</taxon>
        <taxon>Trichoderma</taxon>
    </lineage>
</organism>
<proteinExistence type="predicted"/>